<evidence type="ECO:0000256" key="3">
    <source>
        <dbReference type="ARBA" id="ARBA00023242"/>
    </source>
</evidence>
<evidence type="ECO:0000313" key="10">
    <source>
        <dbReference type="EMBL" id="KAF2178990.1"/>
    </source>
</evidence>
<dbReference type="Proteomes" id="UP000800200">
    <property type="component" value="Unassembled WGS sequence"/>
</dbReference>
<gene>
    <name evidence="10" type="ORF">K469DRAFT_731279</name>
</gene>
<reference evidence="10" key="1">
    <citation type="journal article" date="2020" name="Stud. Mycol.">
        <title>101 Dothideomycetes genomes: a test case for predicting lifestyles and emergence of pathogens.</title>
        <authorList>
            <person name="Haridas S."/>
            <person name="Albert R."/>
            <person name="Binder M."/>
            <person name="Bloem J."/>
            <person name="Labutti K."/>
            <person name="Salamov A."/>
            <person name="Andreopoulos B."/>
            <person name="Baker S."/>
            <person name="Barry K."/>
            <person name="Bills G."/>
            <person name="Bluhm B."/>
            <person name="Cannon C."/>
            <person name="Castanera R."/>
            <person name="Culley D."/>
            <person name="Daum C."/>
            <person name="Ezra D."/>
            <person name="Gonzalez J."/>
            <person name="Henrissat B."/>
            <person name="Kuo A."/>
            <person name="Liang C."/>
            <person name="Lipzen A."/>
            <person name="Lutzoni F."/>
            <person name="Magnuson J."/>
            <person name="Mondo S."/>
            <person name="Nolan M."/>
            <person name="Ohm R."/>
            <person name="Pangilinan J."/>
            <person name="Park H.-J."/>
            <person name="Ramirez L."/>
            <person name="Alfaro M."/>
            <person name="Sun H."/>
            <person name="Tritt A."/>
            <person name="Yoshinaga Y."/>
            <person name="Zwiers L.-H."/>
            <person name="Turgeon B."/>
            <person name="Goodwin S."/>
            <person name="Spatafora J."/>
            <person name="Crous P."/>
            <person name="Grigoriev I."/>
        </authorList>
    </citation>
    <scope>NUCLEOTIDE SEQUENCE</scope>
    <source>
        <strain evidence="10">CBS 207.26</strain>
    </source>
</reference>
<evidence type="ECO:0000256" key="7">
    <source>
        <dbReference type="RuleBase" id="RU003345"/>
    </source>
</evidence>
<evidence type="ECO:0000256" key="4">
    <source>
        <dbReference type="ARBA" id="ARBA00024226"/>
    </source>
</evidence>
<dbReference type="GO" id="GO:0004029">
    <property type="term" value="F:aldehyde dehydrogenase (NAD+) activity"/>
    <property type="evidence" value="ECO:0007669"/>
    <property type="project" value="UniProtKB-EC"/>
</dbReference>
<dbReference type="GO" id="GO:0006351">
    <property type="term" value="P:DNA-templated transcription"/>
    <property type="evidence" value="ECO:0007669"/>
    <property type="project" value="InterPro"/>
</dbReference>
<dbReference type="FunFam" id="3.40.309.10:FF:000012">
    <property type="entry name" value="Betaine aldehyde dehydrogenase"/>
    <property type="match status" value="1"/>
</dbReference>
<feature type="domain" description="Xylanolytic transcriptional activator regulatory" evidence="9">
    <location>
        <begin position="782"/>
        <end position="857"/>
    </location>
</feature>
<keyword evidence="11" id="KW-1185">Reference proteome</keyword>
<comment type="similarity">
    <text evidence="1 7">Belongs to the aldehyde dehydrogenase family.</text>
</comment>
<comment type="catalytic activity">
    <reaction evidence="5">
        <text>an aldehyde + NAD(+) + H2O = a carboxylate + NADH + 2 H(+)</text>
        <dbReference type="Rhea" id="RHEA:16185"/>
        <dbReference type="ChEBI" id="CHEBI:15377"/>
        <dbReference type="ChEBI" id="CHEBI:15378"/>
        <dbReference type="ChEBI" id="CHEBI:17478"/>
        <dbReference type="ChEBI" id="CHEBI:29067"/>
        <dbReference type="ChEBI" id="CHEBI:57540"/>
        <dbReference type="ChEBI" id="CHEBI:57945"/>
        <dbReference type="EC" id="1.2.1.3"/>
    </reaction>
</comment>
<dbReference type="InterPro" id="IPR016161">
    <property type="entry name" value="Ald_DH/histidinol_DH"/>
</dbReference>
<dbReference type="EMBL" id="ML994670">
    <property type="protein sequence ID" value="KAF2178990.1"/>
    <property type="molecule type" value="Genomic_DNA"/>
</dbReference>
<evidence type="ECO:0000256" key="1">
    <source>
        <dbReference type="ARBA" id="ARBA00009986"/>
    </source>
</evidence>
<feature type="compositionally biased region" description="Polar residues" evidence="8">
    <location>
        <begin position="543"/>
        <end position="559"/>
    </location>
</feature>
<dbReference type="PROSITE" id="PS00687">
    <property type="entry name" value="ALDEHYDE_DEHYDR_GLU"/>
    <property type="match status" value="1"/>
</dbReference>
<name>A0A6A6DM17_9PEZI</name>
<dbReference type="EC" id="1.2.1.3" evidence="4"/>
<protein>
    <recommendedName>
        <fullName evidence="4">aldehyde dehydrogenase (NAD(+))</fullName>
        <ecNumber evidence="4">1.2.1.3</ecNumber>
    </recommendedName>
</protein>
<dbReference type="Gene3D" id="3.40.605.10">
    <property type="entry name" value="Aldehyde Dehydrogenase, Chain A, domain 1"/>
    <property type="match status" value="1"/>
</dbReference>
<dbReference type="CDD" id="cd12148">
    <property type="entry name" value="fungal_TF_MHR"/>
    <property type="match status" value="1"/>
</dbReference>
<feature type="active site" evidence="6">
    <location>
        <position position="252"/>
    </location>
</feature>
<dbReference type="InterPro" id="IPR015590">
    <property type="entry name" value="Aldehyde_DH_dom"/>
</dbReference>
<dbReference type="Gene3D" id="3.40.309.10">
    <property type="entry name" value="Aldehyde Dehydrogenase, Chain A, domain 2"/>
    <property type="match status" value="1"/>
</dbReference>
<dbReference type="SMART" id="SM00906">
    <property type="entry name" value="Fungal_trans"/>
    <property type="match status" value="1"/>
</dbReference>
<evidence type="ECO:0000259" key="9">
    <source>
        <dbReference type="SMART" id="SM00906"/>
    </source>
</evidence>
<dbReference type="GO" id="GO:0008270">
    <property type="term" value="F:zinc ion binding"/>
    <property type="evidence" value="ECO:0007669"/>
    <property type="project" value="InterPro"/>
</dbReference>
<feature type="region of interest" description="Disordered" evidence="8">
    <location>
        <begin position="543"/>
        <end position="568"/>
    </location>
</feature>
<keyword evidence="3" id="KW-0539">Nucleus</keyword>
<evidence type="ECO:0000313" key="11">
    <source>
        <dbReference type="Proteomes" id="UP000800200"/>
    </source>
</evidence>
<dbReference type="PANTHER" id="PTHR11699">
    <property type="entry name" value="ALDEHYDE DEHYDROGENASE-RELATED"/>
    <property type="match status" value="1"/>
</dbReference>
<dbReference type="FunFam" id="3.40.605.10:FF:000001">
    <property type="entry name" value="Aldehyde dehydrogenase 1"/>
    <property type="match status" value="1"/>
</dbReference>
<dbReference type="SUPFAM" id="SSF53720">
    <property type="entry name" value="ALDH-like"/>
    <property type="match status" value="1"/>
</dbReference>
<dbReference type="InterPro" id="IPR016162">
    <property type="entry name" value="Ald_DH_N"/>
</dbReference>
<accession>A0A6A6DM17</accession>
<evidence type="ECO:0000256" key="6">
    <source>
        <dbReference type="PROSITE-ProRule" id="PRU10007"/>
    </source>
</evidence>
<keyword evidence="2 7" id="KW-0560">Oxidoreductase</keyword>
<evidence type="ECO:0000256" key="5">
    <source>
        <dbReference type="ARBA" id="ARBA00049194"/>
    </source>
</evidence>
<evidence type="ECO:0000256" key="2">
    <source>
        <dbReference type="ARBA" id="ARBA00023002"/>
    </source>
</evidence>
<dbReference type="Pfam" id="PF04082">
    <property type="entry name" value="Fungal_trans"/>
    <property type="match status" value="1"/>
</dbReference>
<sequence length="1164" mass="129100">MGLPENIETRLFINGEFSESSNGKIFDIHNPATLKLVAKVHEASEQDTDRAVAAAKAAFPSWSALSPNERGVYFKKLANLIRESNDELAALEAASMGKPLGAFFDAMACAAKWDHYAEAGYTAQGTTSVQTPGFINMTLRQPYGVVAAIIPWNVPLLFLANKLAPALIVGNTVVLKSSEKAPLTSAKLATLVQKAGFPPGVINIITGFGNVSGSILSHHMDVRALSFTGSGRTGRLIQAAAAKSNLKQVMLELGGKSPAVIFEDADIASAVKETVYSIQWNSGQVCMANSRVYVQDTIADKYIQLFKEQFQAVAMGDPLEKGVNHGPQADEVQHKTVLRYLEMGKQSGDLVLGGGAPSDREGYYIQPTVFTNTPEDATVMKEEIFGPVVNINVFKTEEEVLEKANNTEYGLYAAVYTKNIDRALRFAKGLESGTVGVNCTSPNIAPDMPFGGYKSSGVGREGEPAYSLNNFLETKTLPGPCRYCARTGATCRIATPRRKRPYYHVTEEEYQCSLRILEHFFPDKELNLQSLRAIARDIVNGTLNSAPPQQNQTLQTQDHVSSEEEECPKEMEPVVESLNDLHEPLGCMMKDSRGRYRYIGAHSDIPFNASVCSIADDSSQKSSAIITPPKVGSFPPAFPESPESLHLPNQDDSTYLPPRKACDYYVSRFLEEVHCTHWFYSVETFHSRVENTYTSSVSTRTSSWLCSLYAIFAIGAADPQRDENSHKVASLNRPHDQKTSSDYIALAKRLIPAVYEEADIDSIRALAILSIAFENHCSRVTSYLYMGASIQMAYSLGLHRDQLPESGRSMEREQNRRVWYTLYTLDHEIASRGGSPNLIDERMLKIETTFPSEQMLYPGMHTPVSWLSTYVSLCRLKREIIQAVYPERSSNSKTISFSVVSNLLLSLQKWLQLLEPHLKYDVPAPPSQKRAIAVLHLHYWSSIILLCRPFLLYLVLKHSALDSTKKTWFERMSKSGIDAAQKSLSILQRMATDNNLSSLTAFDSTCILRGIMIFILAFAHTKMQHYRSKIETSLKLLQGMEQVGFCRTVTEETPLRLTDLGLLEDDKARNAAVLLDDDLIAQLWGNFDPNFMTPLQTEESLDLAFDDSSSFDLDSEIFHVTNLDESITINPSEAYSSFDFRGAAQSISALQNESMKLVSGCNEV</sequence>
<dbReference type="AlphaFoldDB" id="A0A6A6DM17"/>
<evidence type="ECO:0000256" key="8">
    <source>
        <dbReference type="SAM" id="MobiDB-lite"/>
    </source>
</evidence>
<dbReference type="InterPro" id="IPR029510">
    <property type="entry name" value="Ald_DH_CS_GLU"/>
</dbReference>
<organism evidence="10 11">
    <name type="scientific">Zopfia rhizophila CBS 207.26</name>
    <dbReference type="NCBI Taxonomy" id="1314779"/>
    <lineage>
        <taxon>Eukaryota</taxon>
        <taxon>Fungi</taxon>
        <taxon>Dikarya</taxon>
        <taxon>Ascomycota</taxon>
        <taxon>Pezizomycotina</taxon>
        <taxon>Dothideomycetes</taxon>
        <taxon>Dothideomycetes incertae sedis</taxon>
        <taxon>Zopfiaceae</taxon>
        <taxon>Zopfia</taxon>
    </lineage>
</organism>
<dbReference type="OrthoDB" id="310895at2759"/>
<dbReference type="GO" id="GO:0003677">
    <property type="term" value="F:DNA binding"/>
    <property type="evidence" value="ECO:0007669"/>
    <property type="project" value="InterPro"/>
</dbReference>
<dbReference type="InterPro" id="IPR007219">
    <property type="entry name" value="XnlR_reg_dom"/>
</dbReference>
<dbReference type="InterPro" id="IPR016163">
    <property type="entry name" value="Ald_DH_C"/>
</dbReference>
<dbReference type="Pfam" id="PF00171">
    <property type="entry name" value="Aldedh"/>
    <property type="match status" value="1"/>
</dbReference>
<proteinExistence type="inferred from homology"/>